<evidence type="ECO:0000259" key="8">
    <source>
        <dbReference type="Pfam" id="PF21981"/>
    </source>
</evidence>
<gene>
    <name evidence="6 10" type="primary">recX</name>
    <name evidence="10" type="ORF">LMG032447_00138</name>
</gene>
<evidence type="ECO:0000256" key="6">
    <source>
        <dbReference type="HAMAP-Rule" id="MF_01114"/>
    </source>
</evidence>
<feature type="domain" description="RecX third three-helical" evidence="8">
    <location>
        <begin position="216"/>
        <end position="258"/>
    </location>
</feature>
<dbReference type="PANTHER" id="PTHR33602:SF1">
    <property type="entry name" value="REGULATORY PROTEIN RECX FAMILY PROTEIN"/>
    <property type="match status" value="1"/>
</dbReference>
<dbReference type="Pfam" id="PF21981">
    <property type="entry name" value="RecX_HTH3"/>
    <property type="match status" value="2"/>
</dbReference>
<evidence type="ECO:0000313" key="11">
    <source>
        <dbReference type="Proteomes" id="UP000838102"/>
    </source>
</evidence>
<dbReference type="Pfam" id="PF02631">
    <property type="entry name" value="RecX_HTH2"/>
    <property type="match status" value="1"/>
</dbReference>
<feature type="domain" description="RecX second three-helical" evidence="7">
    <location>
        <begin position="107"/>
        <end position="148"/>
    </location>
</feature>
<comment type="caution">
    <text evidence="10">The sequence shown here is derived from an EMBL/GenBank/DDBJ whole genome shotgun (WGS) entry which is preliminary data.</text>
</comment>
<dbReference type="Pfam" id="PF21982">
    <property type="entry name" value="RecX_HTH1"/>
    <property type="match status" value="1"/>
</dbReference>
<organism evidence="10 11">
    <name type="scientific">Convivina praedatoris</name>
    <dbReference type="NCBI Taxonomy" id="2880963"/>
    <lineage>
        <taxon>Bacteria</taxon>
        <taxon>Bacillati</taxon>
        <taxon>Bacillota</taxon>
        <taxon>Bacilli</taxon>
        <taxon>Lactobacillales</taxon>
        <taxon>Lactobacillaceae</taxon>
        <taxon>Convivina</taxon>
    </lineage>
</organism>
<dbReference type="Gene3D" id="1.10.10.10">
    <property type="entry name" value="Winged helix-like DNA-binding domain superfamily/Winged helix DNA-binding domain"/>
    <property type="match status" value="4"/>
</dbReference>
<dbReference type="InterPro" id="IPR003783">
    <property type="entry name" value="Regulatory_RecX"/>
</dbReference>
<keyword evidence="5 6" id="KW-0963">Cytoplasm</keyword>
<proteinExistence type="inferred from homology"/>
<feature type="domain" description="RecX third three-helical" evidence="8">
    <location>
        <begin position="155"/>
        <end position="201"/>
    </location>
</feature>
<protein>
    <recommendedName>
        <fullName evidence="4 6">Regulatory protein RecX</fullName>
    </recommendedName>
</protein>
<dbReference type="InterPro" id="IPR053924">
    <property type="entry name" value="RecX_HTH_2nd"/>
</dbReference>
<comment type="subcellular location">
    <subcellularLocation>
        <location evidence="2 6">Cytoplasm</location>
    </subcellularLocation>
</comment>
<dbReference type="HAMAP" id="MF_01114">
    <property type="entry name" value="RecX"/>
    <property type="match status" value="1"/>
</dbReference>
<dbReference type="RefSeq" id="WP_248705603.1">
    <property type="nucleotide sequence ID" value="NZ_CAKOET010000001.1"/>
</dbReference>
<dbReference type="InterPro" id="IPR053925">
    <property type="entry name" value="RecX_HTH_3rd"/>
</dbReference>
<evidence type="ECO:0000256" key="2">
    <source>
        <dbReference type="ARBA" id="ARBA00004496"/>
    </source>
</evidence>
<sequence length="268" mass="30906">MPKITKIATQKRVGRYNVEIDGRFAFGLMESTLVKYGLVKERELTQELIAAIKHDDQVARALKMALDYLGPTIRTVHQVKERLLNKEIDADIVAEVVEQLLAQQYLDDADYVQHFIATKKIINPKGPLIVAQELKRAGVAENLIQEGLLNYSTSDQIEIATKIIDNAQRSYQRESSYGRKQKLIKLLMTKGFSYEIAQQVLEENDWQVDTEQEKLNLIRQVEKLTHRYRKETPSARSYRIKQQLYAKGYQGDLIDWVLSESVDTSDDF</sequence>
<dbReference type="PANTHER" id="PTHR33602">
    <property type="entry name" value="REGULATORY PROTEIN RECX FAMILY PROTEIN"/>
    <property type="match status" value="1"/>
</dbReference>
<dbReference type="Proteomes" id="UP000838102">
    <property type="component" value="Unassembled WGS sequence"/>
</dbReference>
<evidence type="ECO:0000259" key="7">
    <source>
        <dbReference type="Pfam" id="PF02631"/>
    </source>
</evidence>
<evidence type="ECO:0000313" key="10">
    <source>
        <dbReference type="EMBL" id="CAH1850463.1"/>
    </source>
</evidence>
<evidence type="ECO:0000256" key="3">
    <source>
        <dbReference type="ARBA" id="ARBA00009695"/>
    </source>
</evidence>
<accession>A0ABM9D293</accession>
<evidence type="ECO:0000256" key="4">
    <source>
        <dbReference type="ARBA" id="ARBA00018111"/>
    </source>
</evidence>
<comment type="similarity">
    <text evidence="3 6">Belongs to the RecX family.</text>
</comment>
<evidence type="ECO:0000256" key="5">
    <source>
        <dbReference type="ARBA" id="ARBA00022490"/>
    </source>
</evidence>
<name>A0ABM9D293_9LACO</name>
<dbReference type="InterPro" id="IPR036388">
    <property type="entry name" value="WH-like_DNA-bd_sf"/>
</dbReference>
<comment type="function">
    <text evidence="1 6">Modulates RecA activity.</text>
</comment>
<evidence type="ECO:0000259" key="9">
    <source>
        <dbReference type="Pfam" id="PF21982"/>
    </source>
</evidence>
<reference evidence="10" key="1">
    <citation type="submission" date="2022-03" db="EMBL/GenBank/DDBJ databases">
        <authorList>
            <person name="Hettiarachchi G."/>
        </authorList>
    </citation>
    <scope>NUCLEOTIDE SEQUENCE</scope>
    <source>
        <strain evidence="10">LMG 32447</strain>
    </source>
</reference>
<evidence type="ECO:0000256" key="1">
    <source>
        <dbReference type="ARBA" id="ARBA00003529"/>
    </source>
</evidence>
<dbReference type="EMBL" id="CAKOEU010000001">
    <property type="protein sequence ID" value="CAH1850463.1"/>
    <property type="molecule type" value="Genomic_DNA"/>
</dbReference>
<dbReference type="InterPro" id="IPR053926">
    <property type="entry name" value="RecX_HTH_1st"/>
</dbReference>
<feature type="domain" description="RecX first three-helical" evidence="9">
    <location>
        <begin position="61"/>
        <end position="100"/>
    </location>
</feature>
<keyword evidence="11" id="KW-1185">Reference proteome</keyword>